<dbReference type="VEuPathDB" id="VectorBase:AAEL009155"/>
<dbReference type="Proteomes" id="UP000682892">
    <property type="component" value="Unassembled WGS sequence"/>
</dbReference>
<sequence length="159" mass="18270">MIRLIFGCLGRILQLLRNNIKPLILLTSFGTFIWLIVSTTNRPEFTRHSQRTDDSGLNDLADINPDQRWDQNSVDIFLRLLDIEGNLTSLVVQSQDESCPLKDEIIFSAFSGDSLEENLWQYYTLIAVRQKLAFSSDGFVIVPFLPLSTKQRLESIFEE</sequence>
<evidence type="ECO:0000313" key="2">
    <source>
        <dbReference type="Proteomes" id="UP000682892"/>
    </source>
</evidence>
<dbReference type="eggNOG" id="ENOG502TM7E">
    <property type="taxonomic scope" value="Eukaryota"/>
</dbReference>
<reference evidence="1" key="1">
    <citation type="submission" date="2005-10" db="EMBL/GenBank/DDBJ databases">
        <authorList>
            <person name="Loftus B.J."/>
            <person name="Nene V.M."/>
            <person name="Hannick L.I."/>
            <person name="Bidwell S."/>
            <person name="Haas B."/>
            <person name="Amedeo P."/>
            <person name="Orvis J."/>
            <person name="Wortman J.R."/>
            <person name="White O.R."/>
            <person name="Salzberg S."/>
            <person name="Shumway M."/>
            <person name="Koo H."/>
            <person name="Zhao Y."/>
            <person name="Holmes M."/>
            <person name="Miller J."/>
            <person name="Schatz M."/>
            <person name="Pop M."/>
            <person name="Pai G."/>
            <person name="Utterback T."/>
            <person name="Rogers Y.-H."/>
            <person name="Kravitz S."/>
            <person name="Fraser C.M."/>
        </authorList>
    </citation>
    <scope>NUCLEOTIDE SEQUENCE</scope>
    <source>
        <strain evidence="1">Liverpool</strain>
    </source>
</reference>
<dbReference type="PaxDb" id="7159-AAEL009155-PA"/>
<proteinExistence type="predicted"/>
<dbReference type="OMA" id="QDESCPL"/>
<dbReference type="EMBL" id="CH477558">
    <property type="protein sequence ID" value="EAT39008.1"/>
    <property type="molecule type" value="Genomic_DNA"/>
</dbReference>
<gene>
    <name evidence="1" type="ORF">AaeL_AAEL009155</name>
</gene>
<accession>Q0IEP1</accession>
<reference evidence="1" key="2">
    <citation type="journal article" date="2007" name="Science">
        <title>Genome sequence of Aedes aegypti, a major arbovirus vector.</title>
        <authorList>
            <person name="Nene V."/>
            <person name="Wortman J.R."/>
            <person name="Lawson D."/>
            <person name="Haas B."/>
            <person name="Kodira C."/>
            <person name="Tu Z.J."/>
            <person name="Loftus B."/>
            <person name="Xi Z."/>
            <person name="Megy K."/>
            <person name="Grabherr M."/>
            <person name="Ren Q."/>
            <person name="Zdobnov E.M."/>
            <person name="Lobo N.F."/>
            <person name="Campbell K.S."/>
            <person name="Brown S.E."/>
            <person name="Bonaldo M.F."/>
            <person name="Zhu J."/>
            <person name="Sinkins S.P."/>
            <person name="Hogenkamp D.G."/>
            <person name="Amedeo P."/>
            <person name="Arensburger P."/>
            <person name="Atkinson P.W."/>
            <person name="Bidwell S."/>
            <person name="Biedler J."/>
            <person name="Birney E."/>
            <person name="Bruggner R.V."/>
            <person name="Costas J."/>
            <person name="Coy M.R."/>
            <person name="Crabtree J."/>
            <person name="Crawford M."/>
            <person name="Debruyn B."/>
            <person name="Decaprio D."/>
            <person name="Eiglmeier K."/>
            <person name="Eisenstadt E."/>
            <person name="El-Dorry H."/>
            <person name="Gelbart W.M."/>
            <person name="Gomes S.L."/>
            <person name="Hammond M."/>
            <person name="Hannick L.I."/>
            <person name="Hogan J.R."/>
            <person name="Holmes M.H."/>
            <person name="Jaffe D."/>
            <person name="Johnston J.S."/>
            <person name="Kennedy R.C."/>
            <person name="Koo H."/>
            <person name="Kravitz S."/>
            <person name="Kriventseva E.V."/>
            <person name="Kulp D."/>
            <person name="Labutti K."/>
            <person name="Lee E."/>
            <person name="Li S."/>
            <person name="Lovin D.D."/>
            <person name="Mao C."/>
            <person name="Mauceli E."/>
            <person name="Menck C.F."/>
            <person name="Miller J.R."/>
            <person name="Montgomery P."/>
            <person name="Mori A."/>
            <person name="Nascimento A.L."/>
            <person name="Naveira H.F."/>
            <person name="Nusbaum C."/>
            <person name="O'leary S."/>
            <person name="Orvis J."/>
            <person name="Pertea M."/>
            <person name="Quesneville H."/>
            <person name="Reidenbach K.R."/>
            <person name="Rogers Y.H."/>
            <person name="Roth C.W."/>
            <person name="Schneider J.R."/>
            <person name="Schatz M."/>
            <person name="Shumway M."/>
            <person name="Stanke M."/>
            <person name="Stinson E.O."/>
            <person name="Tubio J.M."/>
            <person name="Vanzee J.P."/>
            <person name="Verjovski-Almeida S."/>
            <person name="Werner D."/>
            <person name="White O."/>
            <person name="Wyder S."/>
            <person name="Zeng Q."/>
            <person name="Zhao Q."/>
            <person name="Zhao Y."/>
            <person name="Hill C.A."/>
            <person name="Raikhel A.S."/>
            <person name="Soares M.B."/>
            <person name="Knudson D.L."/>
            <person name="Lee N.H."/>
            <person name="Galagan J."/>
            <person name="Salzberg S.L."/>
            <person name="Paulsen I.T."/>
            <person name="Dimopoulos G."/>
            <person name="Collins F.H."/>
            <person name="Birren B."/>
            <person name="Fraser-Liggett C.M."/>
            <person name="Severson D.W."/>
        </authorList>
    </citation>
    <scope>NUCLEOTIDE SEQUENCE [LARGE SCALE GENOMIC DNA]</scope>
    <source>
        <strain evidence="1">Liverpool</strain>
    </source>
</reference>
<dbReference type="HOGENOM" id="CLU_1662249_0_0_1"/>
<name>Q0IEP1_AEDAE</name>
<dbReference type="PhylomeDB" id="Q0IEP1"/>
<evidence type="ECO:0000313" key="1">
    <source>
        <dbReference type="EMBL" id="EAT39008.1"/>
    </source>
</evidence>
<protein>
    <submittedName>
        <fullName evidence="1">AAEL009155-PA</fullName>
    </submittedName>
</protein>
<organism evidence="1 2">
    <name type="scientific">Aedes aegypti</name>
    <name type="common">Yellowfever mosquito</name>
    <name type="synonym">Culex aegypti</name>
    <dbReference type="NCBI Taxonomy" id="7159"/>
    <lineage>
        <taxon>Eukaryota</taxon>
        <taxon>Metazoa</taxon>
        <taxon>Ecdysozoa</taxon>
        <taxon>Arthropoda</taxon>
        <taxon>Hexapoda</taxon>
        <taxon>Insecta</taxon>
        <taxon>Pterygota</taxon>
        <taxon>Neoptera</taxon>
        <taxon>Endopterygota</taxon>
        <taxon>Diptera</taxon>
        <taxon>Nematocera</taxon>
        <taxon>Culicoidea</taxon>
        <taxon>Culicidae</taxon>
        <taxon>Culicinae</taxon>
        <taxon>Aedini</taxon>
        <taxon>Aedes</taxon>
        <taxon>Stegomyia</taxon>
    </lineage>
</organism>
<dbReference type="AlphaFoldDB" id="Q0IEP1"/>
<dbReference type="STRING" id="7159.Q0IEP1"/>
<reference evidence="1" key="3">
    <citation type="submission" date="2012-09" db="EMBL/GenBank/DDBJ databases">
        <authorList>
            <consortium name="VectorBase"/>
        </authorList>
    </citation>
    <scope>NUCLEOTIDE SEQUENCE</scope>
    <source>
        <strain evidence="1">Liverpool</strain>
    </source>
</reference>